<gene>
    <name evidence="3" type="primary">LOC114245366</name>
</gene>
<keyword evidence="2" id="KW-1185">Reference proteome</keyword>
<feature type="signal peptide" evidence="1">
    <location>
        <begin position="1"/>
        <end position="21"/>
    </location>
</feature>
<proteinExistence type="predicted"/>
<evidence type="ECO:0000313" key="2">
    <source>
        <dbReference type="Proteomes" id="UP000504629"/>
    </source>
</evidence>
<dbReference type="Pfam" id="PF15868">
    <property type="entry name" value="MBF2"/>
    <property type="match status" value="1"/>
</dbReference>
<name>A0A6J2JVD3_BOMMA</name>
<dbReference type="RefSeq" id="XP_028033318.1">
    <property type="nucleotide sequence ID" value="XM_028177517.1"/>
</dbReference>
<dbReference type="AlphaFoldDB" id="A0A6J2JVD3"/>
<reference evidence="3" key="1">
    <citation type="submission" date="2025-08" db="UniProtKB">
        <authorList>
            <consortium name="RefSeq"/>
        </authorList>
    </citation>
    <scope>IDENTIFICATION</scope>
    <source>
        <tissue evidence="3">Silk gland</tissue>
    </source>
</reference>
<evidence type="ECO:0000256" key="1">
    <source>
        <dbReference type="SAM" id="SignalP"/>
    </source>
</evidence>
<dbReference type="KEGG" id="bman:114245366"/>
<organism evidence="2 3">
    <name type="scientific">Bombyx mandarina</name>
    <name type="common">Wild silk moth</name>
    <name type="synonym">Wild silkworm</name>
    <dbReference type="NCBI Taxonomy" id="7092"/>
    <lineage>
        <taxon>Eukaryota</taxon>
        <taxon>Metazoa</taxon>
        <taxon>Ecdysozoa</taxon>
        <taxon>Arthropoda</taxon>
        <taxon>Hexapoda</taxon>
        <taxon>Insecta</taxon>
        <taxon>Pterygota</taxon>
        <taxon>Neoptera</taxon>
        <taxon>Endopterygota</taxon>
        <taxon>Lepidoptera</taxon>
        <taxon>Glossata</taxon>
        <taxon>Ditrysia</taxon>
        <taxon>Bombycoidea</taxon>
        <taxon>Bombycidae</taxon>
        <taxon>Bombycinae</taxon>
        <taxon>Bombyx</taxon>
    </lineage>
</organism>
<evidence type="ECO:0000313" key="3">
    <source>
        <dbReference type="RefSeq" id="XP_028033318.1"/>
    </source>
</evidence>
<protein>
    <submittedName>
        <fullName evidence="3">Uncharacterized protein LOC114245366</fullName>
    </submittedName>
</protein>
<dbReference type="GeneID" id="114245366"/>
<dbReference type="OrthoDB" id="7403006at2759"/>
<sequence length="162" mass="18444">MNVSKIKILVKLIFIISNVDARIFCEKNKMPLEVGEWHKDYKQMDSAIVENSPVTINEGQLYVYENYFPGHTIKYIHVDNLAIRSCGASASIKNGGVGTSSVLIVLHADSNQEIRSVIDIWGVKNYEKTTRRALNPESLKNMKSLYLFKELRAVNHNGGFWR</sequence>
<keyword evidence="1" id="KW-0732">Signal</keyword>
<accession>A0A6J2JVD3</accession>
<feature type="chain" id="PRO_5027047918" evidence="1">
    <location>
        <begin position="22"/>
        <end position="162"/>
    </location>
</feature>
<dbReference type="Proteomes" id="UP000504629">
    <property type="component" value="Unplaced"/>
</dbReference>
<dbReference type="InterPro" id="IPR031734">
    <property type="entry name" value="MBF2"/>
</dbReference>